<name>A0A9W6GGN7_9BACT</name>
<protein>
    <submittedName>
        <fullName evidence="1">Uncharacterized protein</fullName>
    </submittedName>
</protein>
<evidence type="ECO:0000313" key="2">
    <source>
        <dbReference type="Proteomes" id="UP001144297"/>
    </source>
</evidence>
<proteinExistence type="predicted"/>
<dbReference type="EMBL" id="BSDX01000001">
    <property type="protein sequence ID" value="GLI53367.1"/>
    <property type="molecule type" value="Genomic_DNA"/>
</dbReference>
<organism evidence="1 2">
    <name type="scientific">Thermodesulfovibrio yellowstonii</name>
    <dbReference type="NCBI Taxonomy" id="28262"/>
    <lineage>
        <taxon>Bacteria</taxon>
        <taxon>Pseudomonadati</taxon>
        <taxon>Nitrospirota</taxon>
        <taxon>Thermodesulfovibrionia</taxon>
        <taxon>Thermodesulfovibrionales</taxon>
        <taxon>Thermodesulfovibrionaceae</taxon>
        <taxon>Thermodesulfovibrio</taxon>
    </lineage>
</organism>
<comment type="caution">
    <text evidence="1">The sequence shown here is derived from an EMBL/GenBank/DDBJ whole genome shotgun (WGS) entry which is preliminary data.</text>
</comment>
<dbReference type="Proteomes" id="UP001144297">
    <property type="component" value="Unassembled WGS sequence"/>
</dbReference>
<keyword evidence="2" id="KW-1185">Reference proteome</keyword>
<gene>
    <name evidence="1" type="ORF">TISLANDTSLP1_10600</name>
</gene>
<dbReference type="AlphaFoldDB" id="A0A9W6GGN7"/>
<accession>A0A9W6GGN7</accession>
<sequence>MRKVVLMVSFSFLAIFLILLNSKQIFAEEPKPFGLTLGKSTKEESLVNLRREGGKQTSSGYRIIKGEIYNPSIEGYYFKNLPLENLQNASFWFFEGVLFQINYEFPLSMSKEEFYVLYNQLSSKYGKPAKYVKPYLADGLALWKFKDIEMKLLAPWVSSKMYLIYTHIPLSKKADLSDQKVFKQETSKPQRGF</sequence>
<reference evidence="1" key="1">
    <citation type="submission" date="2022-12" db="EMBL/GenBank/DDBJ databases">
        <title>Reference genome sequencing for broad-spectrum identification of bacterial and archaeal isolates by mass spectrometry.</title>
        <authorList>
            <person name="Sekiguchi Y."/>
            <person name="Tourlousse D.M."/>
        </authorList>
    </citation>
    <scope>NUCLEOTIDE SEQUENCE</scope>
    <source>
        <strain evidence="1">TSL-P1</strain>
    </source>
</reference>
<evidence type="ECO:0000313" key="1">
    <source>
        <dbReference type="EMBL" id="GLI53367.1"/>
    </source>
</evidence>